<gene>
    <name evidence="2" type="ORF">Q8A70_04915</name>
</gene>
<evidence type="ECO:0000313" key="3">
    <source>
        <dbReference type="Proteomes" id="UP001230156"/>
    </source>
</evidence>
<dbReference type="RefSeq" id="WP_379954402.1">
    <property type="nucleotide sequence ID" value="NZ_JAUYVI010000002.1"/>
</dbReference>
<comment type="caution">
    <text evidence="2">The sequence shown here is derived from an EMBL/GenBank/DDBJ whole genome shotgun (WGS) entry which is preliminary data.</text>
</comment>
<name>A0ABU0YH03_9PROT</name>
<dbReference type="PANTHER" id="PTHR34109:SF1">
    <property type="entry name" value="VOC DOMAIN-CONTAINING PROTEIN"/>
    <property type="match status" value="1"/>
</dbReference>
<dbReference type="InterPro" id="IPR037523">
    <property type="entry name" value="VOC_core"/>
</dbReference>
<dbReference type="Proteomes" id="UP001230156">
    <property type="component" value="Unassembled WGS sequence"/>
</dbReference>
<sequence>MQIHEMFPYFRMKDTEAAIRFYKAAFGVAEKFRLVEPSGRIGHVELAFGPSTLMLSDEFPEYGIVAPDPADVRVSIHIHVEDCDALIARAIEAGATLVRPAADHFYGERSGAVRDPFGYDWLIGHSIETVDPAEMQRRYTEMLKRV</sequence>
<protein>
    <submittedName>
        <fullName evidence="2">VOC family protein</fullName>
    </submittedName>
</protein>
<evidence type="ECO:0000259" key="1">
    <source>
        <dbReference type="PROSITE" id="PS51819"/>
    </source>
</evidence>
<keyword evidence="3" id="KW-1185">Reference proteome</keyword>
<dbReference type="EMBL" id="JAUYVI010000002">
    <property type="protein sequence ID" value="MDQ7246991.1"/>
    <property type="molecule type" value="Genomic_DNA"/>
</dbReference>
<reference evidence="3" key="1">
    <citation type="submission" date="2023-08" db="EMBL/GenBank/DDBJ databases">
        <title>Rhodospirillaceae gen. nov., a novel taxon isolated from the Yangtze River Yuezi River estuary sludge.</title>
        <authorList>
            <person name="Ruan L."/>
        </authorList>
    </citation>
    <scope>NUCLEOTIDE SEQUENCE [LARGE SCALE GENOMIC DNA]</scope>
    <source>
        <strain evidence="3">R-7</strain>
    </source>
</reference>
<dbReference type="PROSITE" id="PS51819">
    <property type="entry name" value="VOC"/>
    <property type="match status" value="1"/>
</dbReference>
<dbReference type="SUPFAM" id="SSF54593">
    <property type="entry name" value="Glyoxalase/Bleomycin resistance protein/Dihydroxybiphenyl dioxygenase"/>
    <property type="match status" value="1"/>
</dbReference>
<organism evidence="2 3">
    <name type="scientific">Dongia sedimenti</name>
    <dbReference type="NCBI Taxonomy" id="3064282"/>
    <lineage>
        <taxon>Bacteria</taxon>
        <taxon>Pseudomonadati</taxon>
        <taxon>Pseudomonadota</taxon>
        <taxon>Alphaproteobacteria</taxon>
        <taxon>Rhodospirillales</taxon>
        <taxon>Dongiaceae</taxon>
        <taxon>Dongia</taxon>
    </lineage>
</organism>
<dbReference type="InterPro" id="IPR029068">
    <property type="entry name" value="Glyas_Bleomycin-R_OHBP_Dase"/>
</dbReference>
<dbReference type="PANTHER" id="PTHR34109">
    <property type="entry name" value="BNAUNNG04460D PROTEIN-RELATED"/>
    <property type="match status" value="1"/>
</dbReference>
<accession>A0ABU0YH03</accession>
<dbReference type="Gene3D" id="3.30.720.120">
    <property type="match status" value="1"/>
</dbReference>
<dbReference type="Pfam" id="PF00903">
    <property type="entry name" value="Glyoxalase"/>
    <property type="match status" value="1"/>
</dbReference>
<dbReference type="Gene3D" id="3.30.720.110">
    <property type="match status" value="1"/>
</dbReference>
<evidence type="ECO:0000313" key="2">
    <source>
        <dbReference type="EMBL" id="MDQ7246991.1"/>
    </source>
</evidence>
<proteinExistence type="predicted"/>
<dbReference type="InterPro" id="IPR004360">
    <property type="entry name" value="Glyas_Fos-R_dOase_dom"/>
</dbReference>
<feature type="domain" description="VOC" evidence="1">
    <location>
        <begin position="2"/>
        <end position="126"/>
    </location>
</feature>
<dbReference type="CDD" id="cd07246">
    <property type="entry name" value="VOC_like"/>
    <property type="match status" value="1"/>
</dbReference>